<feature type="compositionally biased region" description="Polar residues" evidence="5">
    <location>
        <begin position="500"/>
        <end position="514"/>
    </location>
</feature>
<evidence type="ECO:0000256" key="3">
    <source>
        <dbReference type="ARBA" id="ARBA00022989"/>
    </source>
</evidence>
<feature type="chain" id="PRO_5031196386" description="DEX1 C-terminal domain-containing protein" evidence="7">
    <location>
        <begin position="30"/>
        <end position="1267"/>
    </location>
</feature>
<dbReference type="SUPFAM" id="SSF69318">
    <property type="entry name" value="Integrin alpha N-terminal domain"/>
    <property type="match status" value="1"/>
</dbReference>
<feature type="transmembrane region" description="Helical" evidence="6">
    <location>
        <begin position="1215"/>
        <end position="1239"/>
    </location>
</feature>
<name>A0A7S2Y559_9STRA</name>
<dbReference type="AlphaFoldDB" id="A0A7S2Y559"/>
<evidence type="ECO:0000256" key="5">
    <source>
        <dbReference type="SAM" id="MobiDB-lite"/>
    </source>
</evidence>
<dbReference type="GO" id="GO:0016020">
    <property type="term" value="C:membrane"/>
    <property type="evidence" value="ECO:0007669"/>
    <property type="project" value="UniProtKB-SubCell"/>
</dbReference>
<organism evidence="9">
    <name type="scientific">Entomoneis paludosa</name>
    <dbReference type="NCBI Taxonomy" id="265537"/>
    <lineage>
        <taxon>Eukaryota</taxon>
        <taxon>Sar</taxon>
        <taxon>Stramenopiles</taxon>
        <taxon>Ochrophyta</taxon>
        <taxon>Bacillariophyta</taxon>
        <taxon>Bacillariophyceae</taxon>
        <taxon>Bacillariophycidae</taxon>
        <taxon>Entomoneidaceae</taxon>
        <taxon>Entomoneis</taxon>
    </lineage>
</organism>
<keyword evidence="4 6" id="KW-0472">Membrane</keyword>
<keyword evidence="7" id="KW-0732">Signal</keyword>
<evidence type="ECO:0000313" key="9">
    <source>
        <dbReference type="EMBL" id="CAD9953532.1"/>
    </source>
</evidence>
<dbReference type="InterPro" id="IPR056376">
    <property type="entry name" value="DEX1_C"/>
</dbReference>
<evidence type="ECO:0000256" key="2">
    <source>
        <dbReference type="ARBA" id="ARBA00022692"/>
    </source>
</evidence>
<dbReference type="Pfam" id="PF23722">
    <property type="entry name" value="Beta-sand_DEX1"/>
    <property type="match status" value="1"/>
</dbReference>
<feature type="region of interest" description="Disordered" evidence="5">
    <location>
        <begin position="408"/>
        <end position="625"/>
    </location>
</feature>
<dbReference type="PANTHER" id="PTHR21419:SF23">
    <property type="entry name" value="PROTEIN DEFECTIVE IN EXINE FORMATION 1"/>
    <property type="match status" value="1"/>
</dbReference>
<dbReference type="InterPro" id="IPR028994">
    <property type="entry name" value="Integrin_alpha_N"/>
</dbReference>
<feature type="compositionally biased region" description="Basic and acidic residues" evidence="5">
    <location>
        <begin position="283"/>
        <end position="300"/>
    </location>
</feature>
<evidence type="ECO:0000256" key="7">
    <source>
        <dbReference type="SAM" id="SignalP"/>
    </source>
</evidence>
<comment type="subcellular location">
    <subcellularLocation>
        <location evidence="1">Membrane</location>
        <topology evidence="1">Single-pass membrane protein</topology>
    </subcellularLocation>
</comment>
<evidence type="ECO:0000256" key="6">
    <source>
        <dbReference type="SAM" id="Phobius"/>
    </source>
</evidence>
<feature type="compositionally biased region" description="Basic and acidic residues" evidence="5">
    <location>
        <begin position="558"/>
        <end position="567"/>
    </location>
</feature>
<dbReference type="InterPro" id="IPR045232">
    <property type="entry name" value="FAM234"/>
</dbReference>
<feature type="compositionally biased region" description="Acidic residues" evidence="5">
    <location>
        <begin position="595"/>
        <end position="625"/>
    </location>
</feature>
<gene>
    <name evidence="9" type="ORF">APAL1065_LOCUS6434</name>
</gene>
<evidence type="ECO:0000259" key="8">
    <source>
        <dbReference type="Pfam" id="PF23722"/>
    </source>
</evidence>
<keyword evidence="2 6" id="KW-0812">Transmembrane</keyword>
<reference evidence="9" key="1">
    <citation type="submission" date="2021-01" db="EMBL/GenBank/DDBJ databases">
        <authorList>
            <person name="Corre E."/>
            <person name="Pelletier E."/>
            <person name="Niang G."/>
            <person name="Scheremetjew M."/>
            <person name="Finn R."/>
            <person name="Kale V."/>
            <person name="Holt S."/>
            <person name="Cochrane G."/>
            <person name="Meng A."/>
            <person name="Brown T."/>
            <person name="Cohen L."/>
        </authorList>
    </citation>
    <scope>NUCLEOTIDE SEQUENCE</scope>
    <source>
        <strain evidence="9">CCMP125</strain>
    </source>
</reference>
<feature type="compositionally biased region" description="Basic and acidic residues" evidence="5">
    <location>
        <begin position="450"/>
        <end position="476"/>
    </location>
</feature>
<feature type="compositionally biased region" description="Basic and acidic residues" evidence="5">
    <location>
        <begin position="326"/>
        <end position="339"/>
    </location>
</feature>
<feature type="compositionally biased region" description="Basic and acidic residues" evidence="5">
    <location>
        <begin position="579"/>
        <end position="590"/>
    </location>
</feature>
<dbReference type="InterPro" id="IPR015943">
    <property type="entry name" value="WD40/YVTN_repeat-like_dom_sf"/>
</dbReference>
<feature type="compositionally biased region" description="Basic and acidic residues" evidence="5">
    <location>
        <begin position="484"/>
        <end position="499"/>
    </location>
</feature>
<dbReference type="PANTHER" id="PTHR21419">
    <property type="match status" value="1"/>
</dbReference>
<dbReference type="Gene3D" id="2.130.10.10">
    <property type="entry name" value="YVTN repeat-like/Quinoprotein amine dehydrogenase"/>
    <property type="match status" value="1"/>
</dbReference>
<sequence length="1267" mass="141604">MVNTMGNHSPMRLWLLLVTLLATVSTTQANSQSTPYIAFRTSPLDEERTLDLPPDTTRSTLRQSRLDNDQCPLSFSLGISKRWHENLDGPAINQPPVLRTVYPAAGPGKQVVYLTQYEHLDLLSPALYDNRPRSSGGGSPAQEALLQAPEFPLLWESSSFHSSPILHDVNGDGIMDAIVADYDGGISIMGLAFDQTLTAAGGDSQQRSRYFRHAQVPRLHVRRDWVTSRVEKEAGTFNETDTRDPYHSYFEYSYGNHNEGHDVLRGVSANVLDQDQSTATALQERRAQRVSHETDAKDHVLEEEENNQEPDMTGMELGGVSSGVDETQKEDERETAKVDAEEEPVEHRRRLQEVEPEPPQVDVNADFVPKDEITDPQLNLIPEEVGVNKAQVKNPNDTEVVKPVESAITSTQEQAGDAAAVAEKQEEPKSGANPDTPAKVLELELDSQQEELRRQLEQKHDAQEPPKVEEQAKSADELEQAQQKQEEIRQILEQKHEESNPQSDISSNSQSVNENGAADALRQALEQKHEDVQAAEGDTKTTDPVNEELQQQQNDIRQQLEQKHEEAAGNAMNGEETMDDNKKEEREPYRGGDAPTEDDMFQADDDIDMPFPADDDYSTDRDLEDEAEQLKKDLGDEHDMEDYTDDMYYGRDGMADDEYRRYADYDDYYGGGGGDYEHDDFYDDKHYIRVPPHILSTPVLVEIPKLYGDQDMEDFLMVTATYFFDEDEYEGKFSYKRFTVSDHGDENEVKRGQYVSSAILAYTFDGMGRWSAQTHLDLSTDFTAPENATLVGAIPIRSDVSEMGAFALSSPTVADVDGDGSLDVLVGTSMGFLYMFDARNLYKRENWPIQLKAPIESQPLVEDVVGDTNLEIFVMDVTGNVVCLTHDAKVLWNRDILKSLGFGNAIAGMSPMTLGDVNGDGSLDLVLTVKVDGRWVIFAFDASSGRDVKNFPLELDQVNDRDRDGDTRRKIKQPLLVDLHTNQDHILEYIRRNSTAFVKETASIGKGKDPSVPQGGVANGLHIVQPISRQLHIVEAGSGCTQKVLIGDEVSSMVQVDDIHGTNRLDLLVSTGSGNVVTLESPATFHPLNTWSNGQMRGRNSHAHGYSASQGIYVHEVSRQYTDIFGVYVPVTFEIFDNRPGISREPDKRKYTVEIRDGTSSKRALHKQEYTSSGVYTEMVYVRYGPGYYTLCVVMSTSHGLSYEDCFATGYNVHFMAGFGIMLWLPLILASLTIFMCGVKRADWSEETNDDEDRDNNLGILGRALPT</sequence>
<accession>A0A7S2Y559</accession>
<keyword evidence="3 6" id="KW-1133">Transmembrane helix</keyword>
<feature type="domain" description="DEX1 C-terminal" evidence="8">
    <location>
        <begin position="1111"/>
        <end position="1212"/>
    </location>
</feature>
<feature type="region of interest" description="Disordered" evidence="5">
    <location>
        <begin position="277"/>
        <end position="371"/>
    </location>
</feature>
<feature type="compositionally biased region" description="Basic and acidic residues" evidence="5">
    <location>
        <begin position="525"/>
        <end position="541"/>
    </location>
</feature>
<evidence type="ECO:0000256" key="4">
    <source>
        <dbReference type="ARBA" id="ARBA00023136"/>
    </source>
</evidence>
<feature type="signal peptide" evidence="7">
    <location>
        <begin position="1"/>
        <end position="29"/>
    </location>
</feature>
<evidence type="ECO:0000256" key="1">
    <source>
        <dbReference type="ARBA" id="ARBA00004167"/>
    </source>
</evidence>
<dbReference type="EMBL" id="HBHT01009627">
    <property type="protein sequence ID" value="CAD9953532.1"/>
    <property type="molecule type" value="Transcribed_RNA"/>
</dbReference>
<proteinExistence type="predicted"/>
<protein>
    <recommendedName>
        <fullName evidence="8">DEX1 C-terminal domain-containing protein</fullName>
    </recommendedName>
</protein>